<keyword evidence="1" id="KW-0732">Signal</keyword>
<feature type="signal peptide" evidence="1">
    <location>
        <begin position="1"/>
        <end position="18"/>
    </location>
</feature>
<gene>
    <name evidence="2" type="ORF">ACJMK2_030605</name>
</gene>
<reference evidence="2 3" key="1">
    <citation type="submission" date="2024-11" db="EMBL/GenBank/DDBJ databases">
        <title>Chromosome-level genome assembly of the freshwater bivalve Anodonta woodiana.</title>
        <authorList>
            <person name="Chen X."/>
        </authorList>
    </citation>
    <scope>NUCLEOTIDE SEQUENCE [LARGE SCALE GENOMIC DNA]</scope>
    <source>
        <strain evidence="2">MN2024</strain>
        <tissue evidence="2">Gills</tissue>
    </source>
</reference>
<evidence type="ECO:0000313" key="2">
    <source>
        <dbReference type="EMBL" id="KAL3878240.1"/>
    </source>
</evidence>
<accession>A0ABD3WW85</accession>
<comment type="caution">
    <text evidence="2">The sequence shown here is derived from an EMBL/GenBank/DDBJ whole genome shotgun (WGS) entry which is preliminary data.</text>
</comment>
<evidence type="ECO:0000256" key="1">
    <source>
        <dbReference type="SAM" id="SignalP"/>
    </source>
</evidence>
<evidence type="ECO:0000313" key="3">
    <source>
        <dbReference type="Proteomes" id="UP001634394"/>
    </source>
</evidence>
<dbReference type="PANTHER" id="PTHR45713">
    <property type="entry name" value="FTP DOMAIN-CONTAINING PROTEIN"/>
    <property type="match status" value="1"/>
</dbReference>
<dbReference type="PANTHER" id="PTHR45713:SF6">
    <property type="entry name" value="F5_8 TYPE C DOMAIN-CONTAINING PROTEIN"/>
    <property type="match status" value="1"/>
</dbReference>
<dbReference type="Pfam" id="PF22633">
    <property type="entry name" value="F5_F8_type_C_2"/>
    <property type="match status" value="1"/>
</dbReference>
<proteinExistence type="predicted"/>
<dbReference type="Proteomes" id="UP001634394">
    <property type="component" value="Unassembled WGS sequence"/>
</dbReference>
<dbReference type="AlphaFoldDB" id="A0ABD3WW85"/>
<protein>
    <submittedName>
        <fullName evidence="2">Uncharacterized protein</fullName>
    </submittedName>
</protein>
<sequence length="308" mass="33928">MKSCIILLMFSFLDLADSSCPLGGYIKSQPQFGPGCMYRCHCVDDDQCDYITGNCPKGCAGGWMGPGCQYGDIAYSKQVQQLLYGWNVFTDGRLATDGLPSTCARPATLIVIYLNATYRISGLVMNWSDAVNLTGYEVRVGNISYNPSSDIVNTCFNQTVTHRMDTSTDVVCATEIVGRYLLIRTPDNATTMTLCDVRVYGGRSLAYGHNGIQSSTTSNRDFGVPAAARALDVNTDTSFRSLSCTDTDEELSPWWRVNLSVVYNIARIVLYGRSDCCTGMYYFNNSKYIMNTYSIDNSSATSCLIKLN</sequence>
<organism evidence="2 3">
    <name type="scientific">Sinanodonta woodiana</name>
    <name type="common">Chinese pond mussel</name>
    <name type="synonym">Anodonta woodiana</name>
    <dbReference type="NCBI Taxonomy" id="1069815"/>
    <lineage>
        <taxon>Eukaryota</taxon>
        <taxon>Metazoa</taxon>
        <taxon>Spiralia</taxon>
        <taxon>Lophotrochozoa</taxon>
        <taxon>Mollusca</taxon>
        <taxon>Bivalvia</taxon>
        <taxon>Autobranchia</taxon>
        <taxon>Heteroconchia</taxon>
        <taxon>Palaeoheterodonta</taxon>
        <taxon>Unionida</taxon>
        <taxon>Unionoidea</taxon>
        <taxon>Unionidae</taxon>
        <taxon>Unioninae</taxon>
        <taxon>Sinanodonta</taxon>
    </lineage>
</organism>
<dbReference type="InterPro" id="IPR051941">
    <property type="entry name" value="BG_Antigen-Binding_Lectin"/>
</dbReference>
<feature type="chain" id="PRO_5044754997" evidence="1">
    <location>
        <begin position="19"/>
        <end position="308"/>
    </location>
</feature>
<dbReference type="Gene3D" id="2.60.120.260">
    <property type="entry name" value="Galactose-binding domain-like"/>
    <property type="match status" value="2"/>
</dbReference>
<dbReference type="SUPFAM" id="SSF49785">
    <property type="entry name" value="Galactose-binding domain-like"/>
    <property type="match status" value="2"/>
</dbReference>
<name>A0ABD3WW85_SINWO</name>
<keyword evidence="3" id="KW-1185">Reference proteome</keyword>
<dbReference type="InterPro" id="IPR008979">
    <property type="entry name" value="Galactose-bd-like_sf"/>
</dbReference>
<dbReference type="EMBL" id="JBJQND010000004">
    <property type="protein sequence ID" value="KAL3878240.1"/>
    <property type="molecule type" value="Genomic_DNA"/>
</dbReference>